<reference evidence="2 5" key="2">
    <citation type="submission" date="2023-08" db="EMBL/GenBank/DDBJ databases">
        <title>Black Yeasts Isolated from many extreme environments.</title>
        <authorList>
            <person name="Coleine C."/>
            <person name="Stajich J.E."/>
            <person name="Selbmann L."/>
        </authorList>
    </citation>
    <scope>NUCLEOTIDE SEQUENCE [LARGE SCALE GENOMIC DNA]</scope>
    <source>
        <strain evidence="2 5">CCFEE 6328</strain>
    </source>
</reference>
<evidence type="ECO:0000313" key="5">
    <source>
        <dbReference type="Proteomes" id="UP001345691"/>
    </source>
</evidence>
<dbReference type="EMBL" id="KN846951">
    <property type="protein sequence ID" value="KIV85363.1"/>
    <property type="molecule type" value="Genomic_DNA"/>
</dbReference>
<keyword evidence="1" id="KW-1133">Transmembrane helix</keyword>
<sequence length="298" mass="33934">MASGIPYTPKPATDIFTPYQTDIDRRQCKRIVPMRVLALGLGRTGTASLRAALKELGYTDTYHMMSASVENPPDCLCWSDAFAAKFEGKGKFGREEWDALLGHCQAVCDWPAVAFSKELIEAYPEAKVIITTRDVDSWHNSVLKTVDWRANDPELKAVANFDWAAGLYYPMLRQFWKYFFNDDFKNSGKDRFHEYYKEIRELVPPGQLLEFRVSSGWRPLCEYLGEPVPEKPFPRSNDADGFVQRCRTQNRKQMMNVIFRAIVVGLPVVATALSATFAYTHYLPKFAQHSSLWSAASS</sequence>
<accession>A0A0D1ZF17</accession>
<keyword evidence="1" id="KW-0812">Transmembrane</keyword>
<name>A0A0D1ZF17_9EURO</name>
<dbReference type="PANTHER" id="PTHR36978">
    <property type="entry name" value="P-LOOP CONTAINING NUCLEOTIDE TRIPHOSPHATE HYDROLASE"/>
    <property type="match status" value="1"/>
</dbReference>
<dbReference type="Pfam" id="PF17784">
    <property type="entry name" value="Sulfotransfer_4"/>
    <property type="match status" value="1"/>
</dbReference>
<dbReference type="EMBL" id="JAVRRF010000003">
    <property type="protein sequence ID" value="KAK5066823.1"/>
    <property type="molecule type" value="Genomic_DNA"/>
</dbReference>
<feature type="transmembrane region" description="Helical" evidence="1">
    <location>
        <begin position="257"/>
        <end position="279"/>
    </location>
</feature>
<reference evidence="3 4" key="1">
    <citation type="submission" date="2015-01" db="EMBL/GenBank/DDBJ databases">
        <title>The Genome Sequence of Exophiala sideris CBS121828.</title>
        <authorList>
            <consortium name="The Broad Institute Genomics Platform"/>
            <person name="Cuomo C."/>
            <person name="de Hoog S."/>
            <person name="Gorbushina A."/>
            <person name="Stielow B."/>
            <person name="Teixiera M."/>
            <person name="Abouelleil A."/>
            <person name="Chapman S.B."/>
            <person name="Priest M."/>
            <person name="Young S.K."/>
            <person name="Wortman J."/>
            <person name="Nusbaum C."/>
            <person name="Birren B."/>
        </authorList>
    </citation>
    <scope>NUCLEOTIDE SEQUENCE [LARGE SCALE GENOMIC DNA]</scope>
    <source>
        <strain evidence="3 4">CBS 121828</strain>
    </source>
</reference>
<keyword evidence="1" id="KW-0472">Membrane</keyword>
<dbReference type="AlphaFoldDB" id="A0A0D1ZF17"/>
<protein>
    <recommendedName>
        <fullName evidence="6">NAD dependent epimerase/dehydratase</fullName>
    </recommendedName>
</protein>
<gene>
    <name evidence="2" type="ORF">LTR69_002171</name>
    <name evidence="3" type="ORF">PV11_01064</name>
</gene>
<dbReference type="STRING" id="1016849.A0A0D1ZF17"/>
<organism evidence="3 4">
    <name type="scientific">Exophiala sideris</name>
    <dbReference type="NCBI Taxonomy" id="1016849"/>
    <lineage>
        <taxon>Eukaryota</taxon>
        <taxon>Fungi</taxon>
        <taxon>Dikarya</taxon>
        <taxon>Ascomycota</taxon>
        <taxon>Pezizomycotina</taxon>
        <taxon>Eurotiomycetes</taxon>
        <taxon>Chaetothyriomycetidae</taxon>
        <taxon>Chaetothyriales</taxon>
        <taxon>Herpotrichiellaceae</taxon>
        <taxon>Exophiala</taxon>
    </lineage>
</organism>
<evidence type="ECO:0000313" key="2">
    <source>
        <dbReference type="EMBL" id="KAK5066823.1"/>
    </source>
</evidence>
<keyword evidence="5" id="KW-1185">Reference proteome</keyword>
<evidence type="ECO:0000256" key="1">
    <source>
        <dbReference type="SAM" id="Phobius"/>
    </source>
</evidence>
<dbReference type="SUPFAM" id="SSF52540">
    <property type="entry name" value="P-loop containing nucleoside triphosphate hydrolases"/>
    <property type="match status" value="1"/>
</dbReference>
<dbReference type="Gene3D" id="3.40.50.300">
    <property type="entry name" value="P-loop containing nucleotide triphosphate hydrolases"/>
    <property type="match status" value="1"/>
</dbReference>
<dbReference type="InterPro" id="IPR040632">
    <property type="entry name" value="Sulfotransfer_4"/>
</dbReference>
<dbReference type="OrthoDB" id="408152at2759"/>
<evidence type="ECO:0000313" key="3">
    <source>
        <dbReference type="EMBL" id="KIV85363.1"/>
    </source>
</evidence>
<dbReference type="Proteomes" id="UP000053599">
    <property type="component" value="Unassembled WGS sequence"/>
</dbReference>
<dbReference type="InterPro" id="IPR027417">
    <property type="entry name" value="P-loop_NTPase"/>
</dbReference>
<evidence type="ECO:0008006" key="6">
    <source>
        <dbReference type="Google" id="ProtNLM"/>
    </source>
</evidence>
<dbReference type="HOGENOM" id="CLU_061199_0_0_1"/>
<dbReference type="Proteomes" id="UP001345691">
    <property type="component" value="Unassembled WGS sequence"/>
</dbReference>
<dbReference type="PANTHER" id="PTHR36978:SF4">
    <property type="entry name" value="P-LOOP CONTAINING NUCLEOSIDE TRIPHOSPHATE HYDROLASE PROTEIN"/>
    <property type="match status" value="1"/>
</dbReference>
<proteinExistence type="predicted"/>
<evidence type="ECO:0000313" key="4">
    <source>
        <dbReference type="Proteomes" id="UP000053599"/>
    </source>
</evidence>